<dbReference type="OMA" id="FACWAVI"/>
<dbReference type="GeneTree" id="ENSGT00940000162599"/>
<keyword evidence="4" id="KW-1185">Reference proteome</keyword>
<dbReference type="Gene3D" id="3.40.50.150">
    <property type="entry name" value="Vaccinia Virus protein VP39"/>
    <property type="match status" value="1"/>
</dbReference>
<dbReference type="Pfam" id="PF04072">
    <property type="entry name" value="LCM"/>
    <property type="match status" value="1"/>
</dbReference>
<proteinExistence type="predicted"/>
<dbReference type="InterPro" id="IPR007213">
    <property type="entry name" value="Ppm1/Ppm2/Tcmp"/>
</dbReference>
<keyword evidence="1" id="KW-0489">Methyltransferase</keyword>
<dbReference type="PANTHER" id="PTHR46529:SF1">
    <property type="entry name" value="TRNA WYBUTOSINE-SYNTHESIZING PROTEIN 4"/>
    <property type="match status" value="1"/>
</dbReference>
<protein>
    <submittedName>
        <fullName evidence="3">Uncharacterized protein</fullName>
    </submittedName>
</protein>
<sequence>LPVCPVQKSLFVQGTNDSSVVSKCSAAARGYFRDPSLQHFVSKVARRAPLINRGYYVRWRAVDHCVREFLQVTAQCPNRQILSLGAGFDSLYFRLHAYGALSQAVVFEVDFPDVARRKAALIASNISLRGTLDSCLQRRTHRWLVQV</sequence>
<dbReference type="GO" id="GO:0031591">
    <property type="term" value="P:wybutosine biosynthetic process"/>
    <property type="evidence" value="ECO:0007669"/>
    <property type="project" value="TreeGrafter"/>
</dbReference>
<evidence type="ECO:0000313" key="3">
    <source>
        <dbReference type="Ensembl" id="ENSKMAP00000005454.1"/>
    </source>
</evidence>
<reference evidence="3" key="2">
    <citation type="submission" date="2025-09" db="UniProtKB">
        <authorList>
            <consortium name="Ensembl"/>
        </authorList>
    </citation>
    <scope>IDENTIFICATION</scope>
</reference>
<dbReference type="GO" id="GO:0030488">
    <property type="term" value="P:tRNA methylation"/>
    <property type="evidence" value="ECO:0007669"/>
    <property type="project" value="TreeGrafter"/>
</dbReference>
<evidence type="ECO:0000313" key="4">
    <source>
        <dbReference type="Proteomes" id="UP000264800"/>
    </source>
</evidence>
<dbReference type="Proteomes" id="UP000264800">
    <property type="component" value="Unplaced"/>
</dbReference>
<reference evidence="3" key="1">
    <citation type="submission" date="2025-08" db="UniProtKB">
        <authorList>
            <consortium name="Ensembl"/>
        </authorList>
    </citation>
    <scope>IDENTIFICATION</scope>
</reference>
<keyword evidence="2" id="KW-0808">Transferase</keyword>
<organism evidence="3 4">
    <name type="scientific">Kryptolebias marmoratus</name>
    <name type="common">Mangrove killifish</name>
    <name type="synonym">Rivulus marmoratus</name>
    <dbReference type="NCBI Taxonomy" id="37003"/>
    <lineage>
        <taxon>Eukaryota</taxon>
        <taxon>Metazoa</taxon>
        <taxon>Chordata</taxon>
        <taxon>Craniata</taxon>
        <taxon>Vertebrata</taxon>
        <taxon>Euteleostomi</taxon>
        <taxon>Actinopterygii</taxon>
        <taxon>Neopterygii</taxon>
        <taxon>Teleostei</taxon>
        <taxon>Neoteleostei</taxon>
        <taxon>Acanthomorphata</taxon>
        <taxon>Ovalentaria</taxon>
        <taxon>Atherinomorphae</taxon>
        <taxon>Cyprinodontiformes</taxon>
        <taxon>Rivulidae</taxon>
        <taxon>Kryptolebias</taxon>
    </lineage>
</organism>
<evidence type="ECO:0000256" key="1">
    <source>
        <dbReference type="ARBA" id="ARBA00022603"/>
    </source>
</evidence>
<accession>A0A3Q3A3N2</accession>
<dbReference type="GO" id="GO:0008175">
    <property type="term" value="F:tRNA methyltransferase activity"/>
    <property type="evidence" value="ECO:0007669"/>
    <property type="project" value="TreeGrafter"/>
</dbReference>
<dbReference type="InterPro" id="IPR029063">
    <property type="entry name" value="SAM-dependent_MTases_sf"/>
</dbReference>
<dbReference type="SUPFAM" id="SSF53335">
    <property type="entry name" value="S-adenosyl-L-methionine-dependent methyltransferases"/>
    <property type="match status" value="1"/>
</dbReference>
<dbReference type="STRING" id="37003.ENSKMAP00000005454"/>
<evidence type="ECO:0000256" key="2">
    <source>
        <dbReference type="ARBA" id="ARBA00022679"/>
    </source>
</evidence>
<name>A0A3Q3A3N2_KRYMA</name>
<dbReference type="Ensembl" id="ENSKMAT00000005551.1">
    <property type="protein sequence ID" value="ENSKMAP00000005454.1"/>
    <property type="gene ID" value="ENSKMAG00000004140.1"/>
</dbReference>
<dbReference type="AlphaFoldDB" id="A0A3Q3A3N2"/>
<dbReference type="PANTHER" id="PTHR46529">
    <property type="entry name" value="TRNA WYBUTOSINE-SYNTHESIZING PROTEIN 4"/>
    <property type="match status" value="1"/>
</dbReference>